<evidence type="ECO:0000313" key="7">
    <source>
        <dbReference type="EMBL" id="KAG0007975.1"/>
    </source>
</evidence>
<dbReference type="Proteomes" id="UP000703661">
    <property type="component" value="Unassembled WGS sequence"/>
</dbReference>
<dbReference type="GO" id="GO:0016604">
    <property type="term" value="C:nuclear body"/>
    <property type="evidence" value="ECO:0007669"/>
    <property type="project" value="TreeGrafter"/>
</dbReference>
<dbReference type="InterPro" id="IPR039727">
    <property type="entry name" value="SE/Ars2"/>
</dbReference>
<evidence type="ECO:0000256" key="2">
    <source>
        <dbReference type="ARBA" id="ARBA00005407"/>
    </source>
</evidence>
<dbReference type="InterPro" id="IPR007042">
    <property type="entry name" value="SERRATE/Ars2_C"/>
</dbReference>
<comment type="caution">
    <text evidence="7">The sequence shown here is derived from an EMBL/GenBank/DDBJ whole genome shotgun (WGS) entry which is preliminary data.</text>
</comment>
<feature type="region of interest" description="Disordered" evidence="5">
    <location>
        <begin position="691"/>
        <end position="734"/>
    </location>
</feature>
<dbReference type="PANTHER" id="PTHR13165:SF0">
    <property type="entry name" value="SERRATE RNA EFFECTOR MOLECULE HOMOLOG"/>
    <property type="match status" value="1"/>
</dbReference>
<accession>A0A9P6SWC0</accession>
<feature type="compositionally biased region" description="Basic and acidic residues" evidence="5">
    <location>
        <begin position="60"/>
        <end position="80"/>
    </location>
</feature>
<evidence type="ECO:0000256" key="3">
    <source>
        <dbReference type="ARBA" id="ARBA00023242"/>
    </source>
</evidence>
<dbReference type="InterPro" id="IPR021933">
    <property type="entry name" value="SERRATE/Ars2_N"/>
</dbReference>
<evidence type="ECO:0000313" key="8">
    <source>
        <dbReference type="Proteomes" id="UP000703661"/>
    </source>
</evidence>
<evidence type="ECO:0000259" key="6">
    <source>
        <dbReference type="PROSITE" id="PS50157"/>
    </source>
</evidence>
<name>A0A9P6SWC0_9FUNG</name>
<comment type="subcellular location">
    <subcellularLocation>
        <location evidence="1">Nucleus</location>
    </subcellularLocation>
</comment>
<dbReference type="PROSITE" id="PS00028">
    <property type="entry name" value="ZINC_FINGER_C2H2_1"/>
    <property type="match status" value="1"/>
</dbReference>
<protein>
    <recommendedName>
        <fullName evidence="6">C2H2-type domain-containing protein</fullName>
    </recommendedName>
</protein>
<dbReference type="GO" id="GO:0031053">
    <property type="term" value="P:primary miRNA processing"/>
    <property type="evidence" value="ECO:0007669"/>
    <property type="project" value="TreeGrafter"/>
</dbReference>
<feature type="compositionally biased region" description="Basic and acidic residues" evidence="5">
    <location>
        <begin position="724"/>
        <end position="734"/>
    </location>
</feature>
<organism evidence="7 8">
    <name type="scientific">Entomortierella chlamydospora</name>
    <dbReference type="NCBI Taxonomy" id="101097"/>
    <lineage>
        <taxon>Eukaryota</taxon>
        <taxon>Fungi</taxon>
        <taxon>Fungi incertae sedis</taxon>
        <taxon>Mucoromycota</taxon>
        <taxon>Mortierellomycotina</taxon>
        <taxon>Mortierellomycetes</taxon>
        <taxon>Mortierellales</taxon>
        <taxon>Mortierellaceae</taxon>
        <taxon>Entomortierella</taxon>
    </lineage>
</organism>
<evidence type="ECO:0000256" key="5">
    <source>
        <dbReference type="SAM" id="MobiDB-lite"/>
    </source>
</evidence>
<dbReference type="Pfam" id="PF04959">
    <property type="entry name" value="ARS2"/>
    <property type="match status" value="1"/>
</dbReference>
<dbReference type="SMART" id="SM01173">
    <property type="entry name" value="DUF4187"/>
    <property type="match status" value="1"/>
</dbReference>
<dbReference type="InterPro" id="IPR013087">
    <property type="entry name" value="Znf_C2H2_type"/>
</dbReference>
<feature type="domain" description="C2H2-type" evidence="6">
    <location>
        <begin position="561"/>
        <end position="589"/>
    </location>
</feature>
<comment type="similarity">
    <text evidence="2">Belongs to the ARS2 family.</text>
</comment>
<sequence length="755" mass="85969">MPKDYYRGDYSDDESSSRGRDKFRRERSPEKDDFGRDKRRRKTSASPDDRERRPRRNRSSSKDGDGDPGDRYIPNYERDGYNPAPRYSRPDHFGNRYDSPGGYGDYRGQRRRDDGYGDMDGPDPMPYGDMSLGWGNADRVDDPMKLDHLISFKQYCEHLRNVDRASHRYKRYTDEELQARYGTYKEEFTAKQYAAFFDAHKSEAWFQEKYHPDLSIARTEEAQTLRRVRYGKFIEDLAAGKYDNTTCDEAEAKKASAAMTETKAEKSDADGESAEPTDKDGDVNVTGEGDSESWLYLRNVLPNVTRASILERCEKIEGFLMLSLSEPHPLKELQRIGWIKFKPGVDLQEALNTLNEPPTEDFQAVTTAHRPTRARYTHEIANTEARIHADYELAVELAKLCDSNLAAPAEPDSEAIVYDGVSLLHARLKDVILESTDVAMEEEGEEDGAQSVIKRTNERRSLDLFIEYLRQVHLFCYYCGGDSDNAEEFTRKCSKHYRNPDSKVPANSKGAIWVKNLEQKINLKLKAPTDEEIVKLGGKSLEKGTLKFLQSKTQQDEPTKWRCKICTKPFRGEEFVHKHIRTKHPEEIKSIENNIQLFNNYILDPNHINPSAQQQQQLPPAGFGFGMPGPMFGGPPMPMNFMPGGHPMGMPFMNPGVSPMPGFPPGFMPPSFPTAGAMTGVSMDQIPRIGFDLPKRHNSKEDDKSKSSRPDLVPTRPPSMMLDPRSRMSDPRKVKSYVDLDAPAEGDIDAKYNLW</sequence>
<feature type="compositionally biased region" description="Basic and acidic residues" evidence="5">
    <location>
        <begin position="1"/>
        <end position="36"/>
    </location>
</feature>
<dbReference type="PROSITE" id="PS50157">
    <property type="entry name" value="ZINC_FINGER_C2H2_2"/>
    <property type="match status" value="1"/>
</dbReference>
<dbReference type="PANTHER" id="PTHR13165">
    <property type="entry name" value="ARSENITE-RESISTANCE PROTEIN 2"/>
    <property type="match status" value="1"/>
</dbReference>
<feature type="region of interest" description="Disordered" evidence="5">
    <location>
        <begin position="1"/>
        <end position="123"/>
    </location>
</feature>
<keyword evidence="4" id="KW-0479">Metal-binding</keyword>
<feature type="compositionally biased region" description="Basic and acidic residues" evidence="5">
    <location>
        <begin position="693"/>
        <end position="709"/>
    </location>
</feature>
<dbReference type="Pfam" id="PF12066">
    <property type="entry name" value="SERRATE_Ars2_N"/>
    <property type="match status" value="1"/>
</dbReference>
<feature type="region of interest" description="Disordered" evidence="5">
    <location>
        <begin position="257"/>
        <end position="286"/>
    </location>
</feature>
<keyword evidence="8" id="KW-1185">Reference proteome</keyword>
<keyword evidence="3" id="KW-0539">Nucleus</keyword>
<keyword evidence="4" id="KW-0863">Zinc-finger</keyword>
<evidence type="ECO:0000256" key="1">
    <source>
        <dbReference type="ARBA" id="ARBA00004123"/>
    </source>
</evidence>
<proteinExistence type="inferred from homology"/>
<gene>
    <name evidence="7" type="ORF">BGZ80_004002</name>
</gene>
<keyword evidence="4" id="KW-0862">Zinc</keyword>
<dbReference type="InterPro" id="IPR025239">
    <property type="entry name" value="DUF4187"/>
</dbReference>
<reference evidence="7" key="1">
    <citation type="journal article" date="2020" name="Fungal Divers.">
        <title>Resolving the Mortierellaceae phylogeny through synthesis of multi-gene phylogenetics and phylogenomics.</title>
        <authorList>
            <person name="Vandepol N."/>
            <person name="Liber J."/>
            <person name="Desiro A."/>
            <person name="Na H."/>
            <person name="Kennedy M."/>
            <person name="Barry K."/>
            <person name="Grigoriev I.V."/>
            <person name="Miller A.N."/>
            <person name="O'Donnell K."/>
            <person name="Stajich J.E."/>
            <person name="Bonito G."/>
        </authorList>
    </citation>
    <scope>NUCLEOTIDE SEQUENCE</scope>
    <source>
        <strain evidence="7">NRRL 2769</strain>
    </source>
</reference>
<dbReference type="GO" id="GO:0008270">
    <property type="term" value="F:zinc ion binding"/>
    <property type="evidence" value="ECO:0007669"/>
    <property type="project" value="UniProtKB-KW"/>
</dbReference>
<dbReference type="EMBL" id="JAAAID010002096">
    <property type="protein sequence ID" value="KAG0007975.1"/>
    <property type="molecule type" value="Genomic_DNA"/>
</dbReference>
<dbReference type="AlphaFoldDB" id="A0A9P6SWC0"/>
<evidence type="ECO:0000256" key="4">
    <source>
        <dbReference type="PROSITE-ProRule" id="PRU00042"/>
    </source>
</evidence>